<proteinExistence type="predicted"/>
<feature type="signal peptide" evidence="1">
    <location>
        <begin position="1"/>
        <end position="19"/>
    </location>
</feature>
<keyword evidence="3" id="KW-1185">Reference proteome</keyword>
<comment type="caution">
    <text evidence="2">The sequence shown here is derived from an EMBL/GenBank/DDBJ whole genome shotgun (WGS) entry which is preliminary data.</text>
</comment>
<organism evidence="2 3">
    <name type="scientific">Phytohabitans rumicis</name>
    <dbReference type="NCBI Taxonomy" id="1076125"/>
    <lineage>
        <taxon>Bacteria</taxon>
        <taxon>Bacillati</taxon>
        <taxon>Actinomycetota</taxon>
        <taxon>Actinomycetes</taxon>
        <taxon>Micromonosporales</taxon>
        <taxon>Micromonosporaceae</taxon>
    </lineage>
</organism>
<reference evidence="2 3" key="1">
    <citation type="submission" date="2020-03" db="EMBL/GenBank/DDBJ databases">
        <title>Whole genome shotgun sequence of Phytohabitans rumicis NBRC 108638.</title>
        <authorList>
            <person name="Komaki H."/>
            <person name="Tamura T."/>
        </authorList>
    </citation>
    <scope>NUCLEOTIDE SEQUENCE [LARGE SCALE GENOMIC DNA]</scope>
    <source>
        <strain evidence="2 3">NBRC 108638</strain>
    </source>
</reference>
<evidence type="ECO:0000256" key="1">
    <source>
        <dbReference type="SAM" id="SignalP"/>
    </source>
</evidence>
<accession>A0A6V8KNY2</accession>
<dbReference type="Proteomes" id="UP000482960">
    <property type="component" value="Unassembled WGS sequence"/>
</dbReference>
<sequence>MLVAASAAVILGVSLGASAQASAPAMTFQDEAAAIEWDLAVIAKSKGWTVAEARAQHEAGLRLDRVRDAVAFRLGESAVVGGMLAEEPLGVPSLLIKGTATAEVRQLAAASGVRILDGQPYTAAQLRKRASVVHDRLVGMGYPEVVTAVDIATAGVSATVTAQSGLPATGAALAASLPADLNDLGDGVALAVSGKPAVRRETAAFGGLRNRFNGAARCTSGWSVINSSGTTGVSTAAHCSVNQITHDGVNHPLALQAQHIGSQGDVEWGTTTFPEPDDFHPNGLVIRDVGAVEPIANITLNETICVYGRTTNAEECSTVDALDVTITDSLGTSKRLVAMGHVTQPGDSGGPWYNGVRAYGSHVGEASIDGEPRSVFQVADLYDEALAVRVRTT</sequence>
<evidence type="ECO:0008006" key="4">
    <source>
        <dbReference type="Google" id="ProtNLM"/>
    </source>
</evidence>
<protein>
    <recommendedName>
        <fullName evidence="4">Serine protease</fullName>
    </recommendedName>
</protein>
<dbReference type="EMBL" id="BLPG01000001">
    <property type="protein sequence ID" value="GFJ86873.1"/>
    <property type="molecule type" value="Genomic_DNA"/>
</dbReference>
<feature type="chain" id="PRO_5038546096" description="Serine protease" evidence="1">
    <location>
        <begin position="20"/>
        <end position="393"/>
    </location>
</feature>
<gene>
    <name evidence="2" type="ORF">Prum_005150</name>
</gene>
<dbReference type="AlphaFoldDB" id="A0A6V8KNY2"/>
<name>A0A6V8KNY2_9ACTN</name>
<dbReference type="CDD" id="cd21112">
    <property type="entry name" value="alphaLP-like"/>
    <property type="match status" value="1"/>
</dbReference>
<keyword evidence="1" id="KW-0732">Signal</keyword>
<evidence type="ECO:0000313" key="2">
    <source>
        <dbReference type="EMBL" id="GFJ86873.1"/>
    </source>
</evidence>
<dbReference type="InterPro" id="IPR009003">
    <property type="entry name" value="Peptidase_S1_PA"/>
</dbReference>
<dbReference type="InterPro" id="IPR043504">
    <property type="entry name" value="Peptidase_S1_PA_chymotrypsin"/>
</dbReference>
<evidence type="ECO:0000313" key="3">
    <source>
        <dbReference type="Proteomes" id="UP000482960"/>
    </source>
</evidence>
<reference evidence="2 3" key="2">
    <citation type="submission" date="2020-03" db="EMBL/GenBank/DDBJ databases">
        <authorList>
            <person name="Ichikawa N."/>
            <person name="Kimura A."/>
            <person name="Kitahashi Y."/>
            <person name="Uohara A."/>
        </authorList>
    </citation>
    <scope>NUCLEOTIDE SEQUENCE [LARGE SCALE GENOMIC DNA]</scope>
    <source>
        <strain evidence="2 3">NBRC 108638</strain>
    </source>
</reference>
<dbReference type="Gene3D" id="2.40.10.10">
    <property type="entry name" value="Trypsin-like serine proteases"/>
    <property type="match status" value="2"/>
</dbReference>
<dbReference type="SUPFAM" id="SSF50494">
    <property type="entry name" value="Trypsin-like serine proteases"/>
    <property type="match status" value="1"/>
</dbReference>